<evidence type="ECO:0000313" key="5">
    <source>
        <dbReference type="Proteomes" id="UP000092993"/>
    </source>
</evidence>
<feature type="compositionally biased region" description="Basic residues" evidence="2">
    <location>
        <begin position="109"/>
        <end position="120"/>
    </location>
</feature>
<dbReference type="GO" id="GO:0003723">
    <property type="term" value="F:RNA binding"/>
    <property type="evidence" value="ECO:0007669"/>
    <property type="project" value="UniProtKB-KW"/>
</dbReference>
<protein>
    <recommendedName>
        <fullName evidence="3">Chromatin target of PRMT1 protein C-terminal domain-containing protein</fullName>
    </recommendedName>
</protein>
<dbReference type="OrthoDB" id="5382468at2759"/>
<reference evidence="4 5" key="1">
    <citation type="submission" date="2016-03" db="EMBL/GenBank/DDBJ databases">
        <title>Whole genome sequencing of Grifola frondosa 9006-11.</title>
        <authorList>
            <person name="Min B."/>
            <person name="Park H."/>
            <person name="Kim J.-G."/>
            <person name="Cho H."/>
            <person name="Oh Y.-L."/>
            <person name="Kong W.-S."/>
            <person name="Choi I.-G."/>
        </authorList>
    </citation>
    <scope>NUCLEOTIDE SEQUENCE [LARGE SCALE GENOMIC DNA]</scope>
    <source>
        <strain evidence="4 5">9006-11</strain>
    </source>
</reference>
<keyword evidence="5" id="KW-1185">Reference proteome</keyword>
<gene>
    <name evidence="4" type="ORF">A0H81_12462</name>
</gene>
<dbReference type="InterPro" id="IPR035979">
    <property type="entry name" value="RBD_domain_sf"/>
</dbReference>
<dbReference type="SUPFAM" id="SSF54928">
    <property type="entry name" value="RNA-binding domain, RBD"/>
    <property type="match status" value="1"/>
</dbReference>
<dbReference type="STRING" id="5627.A0A1C7LTG7"/>
<feature type="compositionally biased region" description="Basic and acidic residues" evidence="2">
    <location>
        <begin position="21"/>
        <end position="32"/>
    </location>
</feature>
<dbReference type="AlphaFoldDB" id="A0A1C7LTG7"/>
<dbReference type="Gene3D" id="3.30.70.330">
    <property type="match status" value="1"/>
</dbReference>
<dbReference type="SMART" id="SM01218">
    <property type="entry name" value="FoP_duplication"/>
    <property type="match status" value="1"/>
</dbReference>
<dbReference type="EMBL" id="LUGG01000023">
    <property type="protein sequence ID" value="OBZ67982.1"/>
    <property type="molecule type" value="Genomic_DNA"/>
</dbReference>
<feature type="compositionally biased region" description="Low complexity" evidence="2">
    <location>
        <begin position="98"/>
        <end position="108"/>
    </location>
</feature>
<keyword evidence="1" id="KW-0694">RNA-binding</keyword>
<dbReference type="OMA" id="CERCETC"/>
<organism evidence="4 5">
    <name type="scientific">Grifola frondosa</name>
    <name type="common">Maitake</name>
    <name type="synonym">Polyporus frondosus</name>
    <dbReference type="NCBI Taxonomy" id="5627"/>
    <lineage>
        <taxon>Eukaryota</taxon>
        <taxon>Fungi</taxon>
        <taxon>Dikarya</taxon>
        <taxon>Basidiomycota</taxon>
        <taxon>Agaricomycotina</taxon>
        <taxon>Agaricomycetes</taxon>
        <taxon>Polyporales</taxon>
        <taxon>Grifolaceae</taxon>
        <taxon>Grifola</taxon>
    </lineage>
</organism>
<comment type="caution">
    <text evidence="4">The sequence shown here is derived from an EMBL/GenBank/DDBJ whole genome shotgun (WGS) entry which is preliminary data.</text>
</comment>
<dbReference type="Proteomes" id="UP000092993">
    <property type="component" value="Unassembled WGS sequence"/>
</dbReference>
<evidence type="ECO:0000259" key="3">
    <source>
        <dbReference type="SMART" id="SM01218"/>
    </source>
</evidence>
<proteinExistence type="predicted"/>
<evidence type="ECO:0000256" key="2">
    <source>
        <dbReference type="SAM" id="MobiDB-lite"/>
    </source>
</evidence>
<dbReference type="Pfam" id="PF13865">
    <property type="entry name" value="FoP_duplication"/>
    <property type="match status" value="1"/>
</dbReference>
<feature type="compositionally biased region" description="Polar residues" evidence="2">
    <location>
        <begin position="172"/>
        <end position="183"/>
    </location>
</feature>
<name>A0A1C7LTG7_GRIFR</name>
<feature type="region of interest" description="Disordered" evidence="2">
    <location>
        <begin position="98"/>
        <end position="209"/>
    </location>
</feature>
<accession>A0A1C7LTG7</accession>
<sequence length="242" mass="26032">MAPLNANRAKKPYNRPAPRPRGTDGEWLHDRAPGATVVDTGSSNTARTPATINTRLIVSNLHYEVTPKDLTQIFGQIGTLVREPLIRVRSSECTDTTAAAAPPALLSSRSRHLLRQRGRRSSMMGSSPKVTSAHVDCLRHLTSSRPAGARRGASSLLNRIQKPPLLERLSRNDPQPQSTTPSRSGPGPVRTKARGAGAGRALKKPATAEQLDSELDAFMKDDVASAQRPAAGKVVEEDVEMS</sequence>
<feature type="domain" description="Chromatin target of PRMT1 protein C-terminal" evidence="3">
    <location>
        <begin position="147"/>
        <end position="230"/>
    </location>
</feature>
<evidence type="ECO:0000256" key="1">
    <source>
        <dbReference type="ARBA" id="ARBA00022884"/>
    </source>
</evidence>
<evidence type="ECO:0000313" key="4">
    <source>
        <dbReference type="EMBL" id="OBZ67982.1"/>
    </source>
</evidence>
<dbReference type="InterPro" id="IPR012677">
    <property type="entry name" value="Nucleotide-bd_a/b_plait_sf"/>
</dbReference>
<dbReference type="InterPro" id="IPR025715">
    <property type="entry name" value="FoP_C"/>
</dbReference>
<feature type="region of interest" description="Disordered" evidence="2">
    <location>
        <begin position="1"/>
        <end position="47"/>
    </location>
</feature>